<dbReference type="PANTHER" id="PTHR12100">
    <property type="entry name" value="SEC10"/>
    <property type="match status" value="1"/>
</dbReference>
<evidence type="ECO:0000259" key="7">
    <source>
        <dbReference type="Pfam" id="PF07393"/>
    </source>
</evidence>
<comment type="caution">
    <text evidence="9">The sequence shown here is derived from an EMBL/GenBank/DDBJ whole genome shotgun (WGS) entry which is preliminary data.</text>
</comment>
<keyword evidence="4 5" id="KW-0175">Coiled coil</keyword>
<evidence type="ECO:0000256" key="3">
    <source>
        <dbReference type="ARBA" id="ARBA00022483"/>
    </source>
</evidence>
<evidence type="ECO:0000313" key="10">
    <source>
        <dbReference type="Proteomes" id="UP001209540"/>
    </source>
</evidence>
<evidence type="ECO:0000256" key="2">
    <source>
        <dbReference type="ARBA" id="ARBA00022448"/>
    </source>
</evidence>
<feature type="coiled-coil region" evidence="5">
    <location>
        <begin position="65"/>
        <end position="92"/>
    </location>
</feature>
<dbReference type="Proteomes" id="UP001209540">
    <property type="component" value="Unassembled WGS sequence"/>
</dbReference>
<comment type="similarity">
    <text evidence="1">Belongs to the SEC10 family.</text>
</comment>
<evidence type="ECO:0000256" key="5">
    <source>
        <dbReference type="SAM" id="Coils"/>
    </source>
</evidence>
<evidence type="ECO:0000256" key="1">
    <source>
        <dbReference type="ARBA" id="ARBA00006572"/>
    </source>
</evidence>
<dbReference type="PANTHER" id="PTHR12100:SF0">
    <property type="entry name" value="EXOCYST COMPLEX COMPONENT 5"/>
    <property type="match status" value="1"/>
</dbReference>
<evidence type="ECO:0000256" key="4">
    <source>
        <dbReference type="ARBA" id="ARBA00023054"/>
    </source>
</evidence>
<dbReference type="GO" id="GO:0006887">
    <property type="term" value="P:exocytosis"/>
    <property type="evidence" value="ECO:0007669"/>
    <property type="project" value="UniProtKB-KW"/>
</dbReference>
<dbReference type="EMBL" id="JAIXMP010000023">
    <property type="protein sequence ID" value="KAI9255040.1"/>
    <property type="molecule type" value="Genomic_DNA"/>
</dbReference>
<dbReference type="Pfam" id="PF20667">
    <property type="entry name" value="Sec10_N"/>
    <property type="match status" value="1"/>
</dbReference>
<dbReference type="AlphaFoldDB" id="A0AAD5JUT1"/>
<keyword evidence="2" id="KW-0813">Transport</keyword>
<dbReference type="GO" id="GO:0000145">
    <property type="term" value="C:exocyst"/>
    <property type="evidence" value="ECO:0007669"/>
    <property type="project" value="TreeGrafter"/>
</dbReference>
<name>A0AAD5JUT1_9FUNG</name>
<keyword evidence="3" id="KW-0268">Exocytosis</keyword>
<protein>
    <submittedName>
        <fullName evidence="9">Exocyst complex component Sec10-like protein</fullName>
    </submittedName>
</protein>
<evidence type="ECO:0000313" key="9">
    <source>
        <dbReference type="EMBL" id="KAI9255040.1"/>
    </source>
</evidence>
<dbReference type="InterPro" id="IPR009976">
    <property type="entry name" value="Sec10-like"/>
</dbReference>
<dbReference type="GO" id="GO:0006893">
    <property type="term" value="P:Golgi to plasma membrane transport"/>
    <property type="evidence" value="ECO:0007669"/>
    <property type="project" value="TreeGrafter"/>
</dbReference>
<dbReference type="InterPro" id="IPR048627">
    <property type="entry name" value="Sec10_HB"/>
</dbReference>
<feature type="region of interest" description="Disordered" evidence="6">
    <location>
        <begin position="474"/>
        <end position="505"/>
    </location>
</feature>
<keyword evidence="10" id="KW-1185">Reference proteome</keyword>
<feature type="compositionally biased region" description="Polar residues" evidence="6">
    <location>
        <begin position="483"/>
        <end position="494"/>
    </location>
</feature>
<dbReference type="InterPro" id="IPR048625">
    <property type="entry name" value="Sec10_N"/>
</dbReference>
<sequence length="880" mass="100023">MAASSRPRGPRLFDLPNDVKKLLTIDTFKGNVSTDDFMEKISSNLVEQMKDHTGAGTAFDPKPFIRTFENVLEELVQLRTRVQEQCDELENSTQIVEHQYKKDIADMHSAFDDVYRSYDSLESRIGDVGNTAIRIGEQLETIDKQRSRASESRDIIEYFMEFQEGNSERLSLLCEGGDEGQLKAAIICRRLNAVAKEVDTDVKARIGIEKFCESFEKEMLEDFDRAYKEGDPRVMAHRAKVLFEFNGGASCVQTYVNQHEFFISNKKIEEMEELRRSEDNLDLSNPNIPPPEVDTSLVKLYDDIRITVRKEANIISAVFPQPATVMQVFLQRVFAQSIQNHVELLLSRAERYSHLAYLRTLASTHSETKRLVENLKFYCDKEAKLTDAADASGLLTSASPEEALDRCMSDLFVPYTEADRYLSREKLALNELFGRIIAEFLNYMQERKKNSARNQSVLTRTLNQISQSTSGTMLYPGGGGDLTTGSPLTSTNPFETGVNRDVSSSNPMQQAYRNMMGDTGNLITVDNDGFKLLSRDAIMRMLNIHAEAIVRCMELSDAQDLPNSILFLYSVLLDFIGTKYLDIALDDVIEELGSKAEPDTSCFPVVLTTTKVIQLMQKHFQTAVLPLVVGSPSVHRNVLGSKNKFMAALENKANDVLRKELESITSWLKELLSLQKRNDFRPKDEDVIMMSMGTQPCVQIVDFITRIYRAACKSLQGKNLETFLFNIGQKFHLMLLDHFKKFYVTPTGGLLVTKDISKYEEVIQMFKIPALNDLFEMLRQLGNIFLVKPEILRSILSEGYLARLDPSMLYPYLEKRVDFKSAKLDRILGVVDENAANATPADSKAQRRSLFVNENTVLKEMRKNYNRDFLNQEFIAAFKS</sequence>
<reference evidence="9" key="2">
    <citation type="submission" date="2023-02" db="EMBL/GenBank/DDBJ databases">
        <authorList>
            <consortium name="DOE Joint Genome Institute"/>
            <person name="Mondo S.J."/>
            <person name="Chang Y."/>
            <person name="Wang Y."/>
            <person name="Ahrendt S."/>
            <person name="Andreopoulos W."/>
            <person name="Barry K."/>
            <person name="Beard J."/>
            <person name="Benny G.L."/>
            <person name="Blankenship S."/>
            <person name="Bonito G."/>
            <person name="Cuomo C."/>
            <person name="Desiro A."/>
            <person name="Gervers K.A."/>
            <person name="Hundley H."/>
            <person name="Kuo A."/>
            <person name="LaButti K."/>
            <person name="Lang B.F."/>
            <person name="Lipzen A."/>
            <person name="O'Donnell K."/>
            <person name="Pangilinan J."/>
            <person name="Reynolds N."/>
            <person name="Sandor L."/>
            <person name="Smith M.W."/>
            <person name="Tsang A."/>
            <person name="Grigoriev I.V."/>
            <person name="Stajich J.E."/>
            <person name="Spatafora J.W."/>
        </authorList>
    </citation>
    <scope>NUCLEOTIDE SEQUENCE</scope>
    <source>
        <strain evidence="9">RSA 2281</strain>
    </source>
</reference>
<evidence type="ECO:0000259" key="8">
    <source>
        <dbReference type="Pfam" id="PF20667"/>
    </source>
</evidence>
<dbReference type="Pfam" id="PF07393">
    <property type="entry name" value="Sec10_HB"/>
    <property type="match status" value="1"/>
</dbReference>
<gene>
    <name evidence="9" type="ORF">BDA99DRAFT_485463</name>
</gene>
<evidence type="ECO:0000256" key="6">
    <source>
        <dbReference type="SAM" id="MobiDB-lite"/>
    </source>
</evidence>
<feature type="domain" description="Exocyst complex component Sec10 N-terminal" evidence="8">
    <location>
        <begin position="61"/>
        <end position="173"/>
    </location>
</feature>
<organism evidence="9 10">
    <name type="scientific">Phascolomyces articulosus</name>
    <dbReference type="NCBI Taxonomy" id="60185"/>
    <lineage>
        <taxon>Eukaryota</taxon>
        <taxon>Fungi</taxon>
        <taxon>Fungi incertae sedis</taxon>
        <taxon>Mucoromycota</taxon>
        <taxon>Mucoromycotina</taxon>
        <taxon>Mucoromycetes</taxon>
        <taxon>Mucorales</taxon>
        <taxon>Lichtheimiaceae</taxon>
        <taxon>Phascolomyces</taxon>
    </lineage>
</organism>
<accession>A0AAD5JUT1</accession>
<feature type="domain" description="Exocyst complex component Sec10-like alpha-helical bundle" evidence="7">
    <location>
        <begin position="183"/>
        <end position="826"/>
    </location>
</feature>
<reference evidence="9" key="1">
    <citation type="journal article" date="2022" name="IScience">
        <title>Evolution of zygomycete secretomes and the origins of terrestrial fungal ecologies.</title>
        <authorList>
            <person name="Chang Y."/>
            <person name="Wang Y."/>
            <person name="Mondo S."/>
            <person name="Ahrendt S."/>
            <person name="Andreopoulos W."/>
            <person name="Barry K."/>
            <person name="Beard J."/>
            <person name="Benny G.L."/>
            <person name="Blankenship S."/>
            <person name="Bonito G."/>
            <person name="Cuomo C."/>
            <person name="Desiro A."/>
            <person name="Gervers K.A."/>
            <person name="Hundley H."/>
            <person name="Kuo A."/>
            <person name="LaButti K."/>
            <person name="Lang B.F."/>
            <person name="Lipzen A."/>
            <person name="O'Donnell K."/>
            <person name="Pangilinan J."/>
            <person name="Reynolds N."/>
            <person name="Sandor L."/>
            <person name="Smith M.E."/>
            <person name="Tsang A."/>
            <person name="Grigoriev I.V."/>
            <person name="Stajich J.E."/>
            <person name="Spatafora J.W."/>
        </authorList>
    </citation>
    <scope>NUCLEOTIDE SEQUENCE</scope>
    <source>
        <strain evidence="9">RSA 2281</strain>
    </source>
</reference>
<proteinExistence type="inferred from homology"/>